<dbReference type="Proteomes" id="UP000198983">
    <property type="component" value="Chromosome I"/>
</dbReference>
<sequence>MIDDEVWGGDSDLTGPAGSVDNGSLAAHWPTLSSVTEATSVRRTMSRSTPPKICSTPLGSAPPGSSPSRSATGPVSPPGSAGPVDGISVPDLSVARCRSGRVAESTREETLKPSASWTGSCAPEPVSSSPEASTDSDAVAPGSTWPGGVRPSNSSWEPLSSASLPPPSGSTGSAAVVVPLAGSPATRGESPSTDGRWAWRAVKGCTAVVDSSSADVPRCLGTSTSRPYACRSRWIRVSSDSIVGRQVLKIWLTRPRARSTALRTQVSPAARLRSYSNEAAERGSRWGS</sequence>
<evidence type="ECO:0000256" key="1">
    <source>
        <dbReference type="SAM" id="MobiDB-lite"/>
    </source>
</evidence>
<reference evidence="2 3" key="1">
    <citation type="submission" date="2016-10" db="EMBL/GenBank/DDBJ databases">
        <authorList>
            <person name="de Groot N.N."/>
        </authorList>
    </citation>
    <scope>NUCLEOTIDE SEQUENCE [LARGE SCALE GENOMIC DNA]</scope>
    <source>
        <strain evidence="2 3">DSM 22024</strain>
    </source>
</reference>
<keyword evidence="3" id="KW-1185">Reference proteome</keyword>
<evidence type="ECO:0000313" key="2">
    <source>
        <dbReference type="EMBL" id="SDR94234.1"/>
    </source>
</evidence>
<organism evidence="2 3">
    <name type="scientific">Actinopolymorpha singaporensis</name>
    <dbReference type="NCBI Taxonomy" id="117157"/>
    <lineage>
        <taxon>Bacteria</taxon>
        <taxon>Bacillati</taxon>
        <taxon>Actinomycetota</taxon>
        <taxon>Actinomycetes</taxon>
        <taxon>Propionibacteriales</taxon>
        <taxon>Actinopolymorphaceae</taxon>
        <taxon>Actinopolymorpha</taxon>
    </lineage>
</organism>
<dbReference type="AlphaFoldDB" id="A0A1H1N5J7"/>
<feature type="compositionally biased region" description="Low complexity" evidence="1">
    <location>
        <begin position="151"/>
        <end position="174"/>
    </location>
</feature>
<evidence type="ECO:0000313" key="3">
    <source>
        <dbReference type="Proteomes" id="UP000198983"/>
    </source>
</evidence>
<proteinExistence type="predicted"/>
<feature type="region of interest" description="Disordered" evidence="1">
    <location>
        <begin position="1"/>
        <end position="175"/>
    </location>
</feature>
<feature type="compositionally biased region" description="Polar residues" evidence="1">
    <location>
        <begin position="31"/>
        <end position="49"/>
    </location>
</feature>
<name>A0A1H1N5J7_9ACTN</name>
<gene>
    <name evidence="2" type="ORF">SAMN04489717_1102</name>
</gene>
<accession>A0A1H1N5J7</accession>
<feature type="compositionally biased region" description="Low complexity" evidence="1">
    <location>
        <begin position="120"/>
        <end position="133"/>
    </location>
</feature>
<protein>
    <submittedName>
        <fullName evidence="2">Uncharacterized protein</fullName>
    </submittedName>
</protein>
<feature type="compositionally biased region" description="Low complexity" evidence="1">
    <location>
        <begin position="55"/>
        <end position="86"/>
    </location>
</feature>
<dbReference type="EMBL" id="LT629732">
    <property type="protein sequence ID" value="SDR94234.1"/>
    <property type="molecule type" value="Genomic_DNA"/>
</dbReference>